<dbReference type="InParanoid" id="A0A507AJF2"/>
<feature type="domain" description="Chromo" evidence="3">
    <location>
        <begin position="45"/>
        <end position="104"/>
    </location>
</feature>
<feature type="compositionally biased region" description="Polar residues" evidence="2">
    <location>
        <begin position="291"/>
        <end position="305"/>
    </location>
</feature>
<dbReference type="InterPro" id="IPR023780">
    <property type="entry name" value="Chromo_domain"/>
</dbReference>
<feature type="region of interest" description="Disordered" evidence="2">
    <location>
        <begin position="431"/>
        <end position="471"/>
    </location>
</feature>
<sequence>MADPNSSAHGPLQSQDEISAQSDLEDDISITSTIFEEPGEDDTEYVVEDIMAERLIDGEMKYLVYWSGFPKHEWTWEPDSNLGPELRSIWEEDKKKHATGEKPKFDVKEYEDAIAAAHNAAEDAREARHDRRNEKRKRLGLPSTSFVRDPLPSMDSAMVNQHSSSSDEAIEHDTVDDSHAEASTLNKPRQKTFKGIPEPHSNKSTSEKPRAFISRSPNETGTSQRQTAHQPAAPTIGRVHPQKASPAASTAGHQGTAAKPVQSQFARRFAGGNIVKHSSQHPKPKPAESSPMPSSRPNTGKNFTARKSVTILGNAFVDGKRVARRKKLDENMLDPAKEPKMFPNFRRVRQAELRERNLNDRAPDISQIQDKVFEISKGPEPRKTQAAIATSATCKQVNTDSVHHNGDKQTQKKTRKSVSFAVVEEDVDKTAIDNSANRSTTSDTASAEAESPLHSFVSRKAQEPRAQPQRVEKHIKLGRQDARELVVTFDGTVADDSQGWSVSFLRESCLLFGHSVFAQSFLDQQMSFHHTTLGEGTITSDKHPLLLDGIVGRLIAEHAGLYLSRPDYNILLYPGSCAEWESAKIGTITSATERPVLRYVIFSSHFDCGPFLRSSPIAGQPTKAMASEGGRRELMKDIFGLKADDFNRMVSPSSSAPVDGPRIYLAFSPSQIELLKQVGWWFRECAPTSHILSTSQSGSWTAFALMATEQQATIIVHAEVLGAIRRFPNIAQLLQSQLQHQIWCLNESIEDTSRPSIVGLTQLFPCGTAVLVTPSFIVTEPRRAYELFDWFIRRIRNKESAPFKLVTASGISDYLESLAFEKASRREELLRTLAARAEADRENAAYQEGLSVKECEARLKTWRLVSDKVMWHDVSHPLDRYGDDHFFVYADECIDPNDEQSLVNWFGYWSMSRLDQFRNFHVVGSSHSIKKERPKRARRMVPIPTYTKVSTSDPNEYLKRLDVFSSLSLDAMATDDGPTASSQILGAHGQNESRNSLRSGTLHQSQRFPGEDVKDLRQFLWGQVSLCKKQMQLYAVPILWADPQEAANQPYKDTNKKTIQDWFAFGDPFNRQYDTYVGLFYTVADEWNPDDAAPGQRPTRCPWLGIWRPVGAQKKNSCSELFIWDVKAPSKVPKSASAVREEDLSTAQRKVLDYIRAHGEEKKGPAAKLDKVWLGGYDVPQRFANDLDTTIDVLRNHLIPNLFSFLPPLPELILKKGFRRVLRSSEEMPVETGDAEAEQPAVDCEDKSSKIVFHPPQGQSNASIAPRSRNRLHTRVQYVRGRDPAAQTFAYEYLPTMAWYEEQKAQGCGFEHINVNEWEQVFAALEVRKN</sequence>
<dbReference type="GeneID" id="41976722"/>
<name>A0A507AJF2_9PEZI</name>
<feature type="compositionally biased region" description="Polar residues" evidence="2">
    <location>
        <begin position="979"/>
        <end position="1007"/>
    </location>
</feature>
<dbReference type="InterPro" id="IPR000953">
    <property type="entry name" value="Chromo/chromo_shadow_dom"/>
</dbReference>
<dbReference type="PROSITE" id="PS50013">
    <property type="entry name" value="CHROMO_2"/>
    <property type="match status" value="1"/>
</dbReference>
<feature type="region of interest" description="Disordered" evidence="2">
    <location>
        <begin position="1"/>
        <end position="42"/>
    </location>
</feature>
<gene>
    <name evidence="4" type="ORF">E0L32_009275</name>
</gene>
<evidence type="ECO:0000313" key="4">
    <source>
        <dbReference type="EMBL" id="TPX09532.1"/>
    </source>
</evidence>
<evidence type="ECO:0000313" key="5">
    <source>
        <dbReference type="Proteomes" id="UP000319257"/>
    </source>
</evidence>
<feature type="compositionally biased region" description="Basic and acidic residues" evidence="2">
    <location>
        <begin position="120"/>
        <end position="133"/>
    </location>
</feature>
<keyword evidence="5" id="KW-1185">Reference proteome</keyword>
<feature type="compositionally biased region" description="Polar residues" evidence="2">
    <location>
        <begin position="1"/>
        <end position="22"/>
    </location>
</feature>
<evidence type="ECO:0000256" key="1">
    <source>
        <dbReference type="ARBA" id="ARBA00011353"/>
    </source>
</evidence>
<dbReference type="Pfam" id="PF00385">
    <property type="entry name" value="Chromo"/>
    <property type="match status" value="1"/>
</dbReference>
<dbReference type="EMBL" id="SKBQ01000066">
    <property type="protein sequence ID" value="TPX09532.1"/>
    <property type="molecule type" value="Genomic_DNA"/>
</dbReference>
<dbReference type="Gene3D" id="2.40.50.40">
    <property type="match status" value="1"/>
</dbReference>
<proteinExistence type="predicted"/>
<comment type="caution">
    <text evidence="4">The sequence shown here is derived from an EMBL/GenBank/DDBJ whole genome shotgun (WGS) entry which is preliminary data.</text>
</comment>
<dbReference type="GO" id="GO:0006338">
    <property type="term" value="P:chromatin remodeling"/>
    <property type="evidence" value="ECO:0007669"/>
    <property type="project" value="UniProtKB-ARBA"/>
</dbReference>
<comment type="subunit">
    <text evidence="1">Component of the NuA4 histone acetyltransferase complex.</text>
</comment>
<feature type="compositionally biased region" description="Polar residues" evidence="2">
    <location>
        <begin position="432"/>
        <end position="445"/>
    </location>
</feature>
<feature type="region of interest" description="Disordered" evidence="2">
    <location>
        <begin position="978"/>
        <end position="1009"/>
    </location>
</feature>
<evidence type="ECO:0000256" key="2">
    <source>
        <dbReference type="SAM" id="MobiDB-lite"/>
    </source>
</evidence>
<feature type="compositionally biased region" description="Basic and acidic residues" evidence="2">
    <location>
        <begin position="401"/>
        <end position="410"/>
    </location>
</feature>
<accession>A0A507AJF2</accession>
<feature type="region of interest" description="Disordered" evidence="2">
    <location>
        <begin position="118"/>
        <end position="305"/>
    </location>
</feature>
<feature type="compositionally biased region" description="Polar residues" evidence="2">
    <location>
        <begin position="215"/>
        <end position="229"/>
    </location>
</feature>
<organism evidence="4 5">
    <name type="scientific">Thyridium curvatum</name>
    <dbReference type="NCBI Taxonomy" id="1093900"/>
    <lineage>
        <taxon>Eukaryota</taxon>
        <taxon>Fungi</taxon>
        <taxon>Dikarya</taxon>
        <taxon>Ascomycota</taxon>
        <taxon>Pezizomycotina</taxon>
        <taxon>Sordariomycetes</taxon>
        <taxon>Sordariomycetidae</taxon>
        <taxon>Thyridiales</taxon>
        <taxon>Thyridiaceae</taxon>
        <taxon>Thyridium</taxon>
    </lineage>
</organism>
<feature type="compositionally biased region" description="Polar residues" evidence="2">
    <location>
        <begin position="158"/>
        <end position="167"/>
    </location>
</feature>
<dbReference type="OrthoDB" id="436852at2759"/>
<feature type="compositionally biased region" description="Basic and acidic residues" evidence="2">
    <location>
        <begin position="169"/>
        <end position="180"/>
    </location>
</feature>
<dbReference type="Proteomes" id="UP000319257">
    <property type="component" value="Unassembled WGS sequence"/>
</dbReference>
<dbReference type="RefSeq" id="XP_030991243.1">
    <property type="nucleotide sequence ID" value="XM_031144223.1"/>
</dbReference>
<protein>
    <recommendedName>
        <fullName evidence="3">Chromo domain-containing protein</fullName>
    </recommendedName>
</protein>
<dbReference type="STRING" id="1093900.A0A507AJF2"/>
<reference evidence="4 5" key="1">
    <citation type="submission" date="2019-06" db="EMBL/GenBank/DDBJ databases">
        <title>Draft genome sequence of the filamentous fungus Phialemoniopsis curvata isolated from diesel fuel.</title>
        <authorList>
            <person name="Varaljay V.A."/>
            <person name="Lyon W.J."/>
            <person name="Crouch A.L."/>
            <person name="Drake C.E."/>
            <person name="Hollomon J.M."/>
            <person name="Nadeau L.J."/>
            <person name="Nunn H.S."/>
            <person name="Stevenson B.S."/>
            <person name="Bojanowski C.L."/>
            <person name="Crookes-Goodson W.J."/>
        </authorList>
    </citation>
    <scope>NUCLEOTIDE SEQUENCE [LARGE SCALE GENOMIC DNA]</scope>
    <source>
        <strain evidence="4 5">D216</strain>
    </source>
</reference>
<dbReference type="InterPro" id="IPR016197">
    <property type="entry name" value="Chromo-like_dom_sf"/>
</dbReference>
<evidence type="ECO:0000259" key="3">
    <source>
        <dbReference type="PROSITE" id="PS50013"/>
    </source>
</evidence>
<feature type="region of interest" description="Disordered" evidence="2">
    <location>
        <begin position="396"/>
        <end position="417"/>
    </location>
</feature>
<dbReference type="CDD" id="cd18966">
    <property type="entry name" value="chromodomain"/>
    <property type="match status" value="1"/>
</dbReference>
<dbReference type="SUPFAM" id="SSF54160">
    <property type="entry name" value="Chromo domain-like"/>
    <property type="match status" value="1"/>
</dbReference>